<dbReference type="RefSeq" id="WP_184282553.1">
    <property type="nucleotide sequence ID" value="NZ_BAAAPG010000001.1"/>
</dbReference>
<comment type="subcellular location">
    <subcellularLocation>
        <location evidence="1 7">Cell membrane</location>
        <topology evidence="1 7">Multi-pass membrane protein</topology>
    </subcellularLocation>
</comment>
<dbReference type="PANTHER" id="PTHR30151:SF0">
    <property type="entry name" value="ABC TRANSPORTER PERMEASE PROTEIN MJ0413-RELATED"/>
    <property type="match status" value="1"/>
</dbReference>
<feature type="domain" description="ABC transmembrane type-1" evidence="8">
    <location>
        <begin position="61"/>
        <end position="245"/>
    </location>
</feature>
<feature type="transmembrane region" description="Helical" evidence="7">
    <location>
        <begin position="127"/>
        <end position="150"/>
    </location>
</feature>
<feature type="transmembrane region" description="Helical" evidence="7">
    <location>
        <begin position="65"/>
        <end position="89"/>
    </location>
</feature>
<evidence type="ECO:0000256" key="2">
    <source>
        <dbReference type="ARBA" id="ARBA00022448"/>
    </source>
</evidence>
<keyword evidence="6 7" id="KW-0472">Membrane</keyword>
<dbReference type="InterPro" id="IPR000515">
    <property type="entry name" value="MetI-like"/>
</dbReference>
<keyword evidence="5 7" id="KW-1133">Transmembrane helix</keyword>
<evidence type="ECO:0000256" key="6">
    <source>
        <dbReference type="ARBA" id="ARBA00023136"/>
    </source>
</evidence>
<dbReference type="AlphaFoldDB" id="A0A7W9CC71"/>
<dbReference type="Pfam" id="PF00528">
    <property type="entry name" value="BPD_transp_1"/>
    <property type="match status" value="1"/>
</dbReference>
<dbReference type="GO" id="GO:0005886">
    <property type="term" value="C:plasma membrane"/>
    <property type="evidence" value="ECO:0007669"/>
    <property type="project" value="UniProtKB-SubCell"/>
</dbReference>
<feature type="transmembrane region" description="Helical" evidence="7">
    <location>
        <begin position="171"/>
        <end position="198"/>
    </location>
</feature>
<evidence type="ECO:0000256" key="1">
    <source>
        <dbReference type="ARBA" id="ARBA00004651"/>
    </source>
</evidence>
<gene>
    <name evidence="9" type="ORF">HD600_001407</name>
</gene>
<dbReference type="PROSITE" id="PS50928">
    <property type="entry name" value="ABC_TM1"/>
    <property type="match status" value="1"/>
</dbReference>
<dbReference type="GO" id="GO:0055085">
    <property type="term" value="P:transmembrane transport"/>
    <property type="evidence" value="ECO:0007669"/>
    <property type="project" value="InterPro"/>
</dbReference>
<keyword evidence="3" id="KW-1003">Cell membrane</keyword>
<evidence type="ECO:0000313" key="10">
    <source>
        <dbReference type="Proteomes" id="UP000517712"/>
    </source>
</evidence>
<evidence type="ECO:0000256" key="4">
    <source>
        <dbReference type="ARBA" id="ARBA00022692"/>
    </source>
</evidence>
<dbReference type="Gene3D" id="1.10.3720.10">
    <property type="entry name" value="MetI-like"/>
    <property type="match status" value="1"/>
</dbReference>
<evidence type="ECO:0000256" key="3">
    <source>
        <dbReference type="ARBA" id="ARBA00022475"/>
    </source>
</evidence>
<evidence type="ECO:0000313" key="9">
    <source>
        <dbReference type="EMBL" id="MBB5742910.1"/>
    </source>
</evidence>
<sequence length="263" mass="29276">MKAFRNGVSLLAIEIWLPLLLVVLWWTVSEYVNSLYFPPLRVIMEAFAENWLVPDKALSNLVPSLQLIIVAYSLAVVAGIVFGTTLGLVRPLERAVRPIVEAMRAVPGVALLPLFIVLFGIDQPMRILLVAFGAMWPVLLNTLDGVRGVEPTLLDMTRSYRVGRVRRLFQVILKSAGPQIFAGARISLAVTLIIMVVAETVGADGGVGYFLMTAKSEFRISAMWSAMVALGILGYILNIIFRIAERYVLRWHRLQQARLERTS</sequence>
<feature type="transmembrane region" description="Helical" evidence="7">
    <location>
        <begin position="7"/>
        <end position="28"/>
    </location>
</feature>
<evidence type="ECO:0000256" key="7">
    <source>
        <dbReference type="RuleBase" id="RU363032"/>
    </source>
</evidence>
<dbReference type="SUPFAM" id="SSF161098">
    <property type="entry name" value="MetI-like"/>
    <property type="match status" value="1"/>
</dbReference>
<reference evidence="9 10" key="1">
    <citation type="submission" date="2020-08" db="EMBL/GenBank/DDBJ databases">
        <title>Sequencing the genomes of 1000 actinobacteria strains.</title>
        <authorList>
            <person name="Klenk H.-P."/>
        </authorList>
    </citation>
    <scope>NUCLEOTIDE SEQUENCE [LARGE SCALE GENOMIC DNA]</scope>
    <source>
        <strain evidence="9 10">DSM 24823</strain>
    </source>
</reference>
<dbReference type="EMBL" id="JACHMU010000001">
    <property type="protein sequence ID" value="MBB5742910.1"/>
    <property type="molecule type" value="Genomic_DNA"/>
</dbReference>
<evidence type="ECO:0000259" key="8">
    <source>
        <dbReference type="PROSITE" id="PS50928"/>
    </source>
</evidence>
<evidence type="ECO:0000256" key="5">
    <source>
        <dbReference type="ARBA" id="ARBA00022989"/>
    </source>
</evidence>
<comment type="similarity">
    <text evidence="7">Belongs to the binding-protein-dependent transport system permease family.</text>
</comment>
<dbReference type="Proteomes" id="UP000517712">
    <property type="component" value="Unassembled WGS sequence"/>
</dbReference>
<feature type="transmembrane region" description="Helical" evidence="7">
    <location>
        <begin position="218"/>
        <end position="241"/>
    </location>
</feature>
<accession>A0A7W9CC71</accession>
<keyword evidence="2 7" id="KW-0813">Transport</keyword>
<comment type="caution">
    <text evidence="9">The sequence shown here is derived from an EMBL/GenBank/DDBJ whole genome shotgun (WGS) entry which is preliminary data.</text>
</comment>
<name>A0A7W9CC71_9MICO</name>
<proteinExistence type="inferred from homology"/>
<dbReference type="PANTHER" id="PTHR30151">
    <property type="entry name" value="ALKANE SULFONATE ABC TRANSPORTER-RELATED, MEMBRANE SUBUNIT"/>
    <property type="match status" value="1"/>
</dbReference>
<feature type="transmembrane region" description="Helical" evidence="7">
    <location>
        <begin position="101"/>
        <end position="121"/>
    </location>
</feature>
<dbReference type="InterPro" id="IPR035906">
    <property type="entry name" value="MetI-like_sf"/>
</dbReference>
<keyword evidence="10" id="KW-1185">Reference proteome</keyword>
<protein>
    <submittedName>
        <fullName evidence="9">ABC-type nitrate/sulfonate/bicarbonate transport system permease component</fullName>
    </submittedName>
</protein>
<organism evidence="9 10">
    <name type="scientific">Microbacterium ginsengiterrae</name>
    <dbReference type="NCBI Taxonomy" id="546115"/>
    <lineage>
        <taxon>Bacteria</taxon>
        <taxon>Bacillati</taxon>
        <taxon>Actinomycetota</taxon>
        <taxon>Actinomycetes</taxon>
        <taxon>Micrococcales</taxon>
        <taxon>Microbacteriaceae</taxon>
        <taxon>Microbacterium</taxon>
    </lineage>
</organism>
<keyword evidence="4 7" id="KW-0812">Transmembrane</keyword>